<sequence>MNDNLQDPTWQWLFVSTSGKVTTVRHKIGDKNAISAKTDNTVALTWFVELRDRSNGSGESQRITDAIIAGSDLRYMIVDASGNQLYYEAEYCQTDLWFYTRRELVEKSGIFYQRHSLFEYPSDYSFSDWKVENVDDRPGPEDRGSWSDVQGALFIGM</sequence>
<dbReference type="Proteomes" id="UP000828390">
    <property type="component" value="Unassembled WGS sequence"/>
</dbReference>
<gene>
    <name evidence="1" type="ORF">DPMN_128750</name>
</gene>
<keyword evidence="2" id="KW-1185">Reference proteome</keyword>
<dbReference type="AlphaFoldDB" id="A0A9D4H1G1"/>
<organism evidence="1 2">
    <name type="scientific">Dreissena polymorpha</name>
    <name type="common">Zebra mussel</name>
    <name type="synonym">Mytilus polymorpha</name>
    <dbReference type="NCBI Taxonomy" id="45954"/>
    <lineage>
        <taxon>Eukaryota</taxon>
        <taxon>Metazoa</taxon>
        <taxon>Spiralia</taxon>
        <taxon>Lophotrochozoa</taxon>
        <taxon>Mollusca</taxon>
        <taxon>Bivalvia</taxon>
        <taxon>Autobranchia</taxon>
        <taxon>Heteroconchia</taxon>
        <taxon>Euheterodonta</taxon>
        <taxon>Imparidentia</taxon>
        <taxon>Neoheterodontei</taxon>
        <taxon>Myida</taxon>
        <taxon>Dreissenoidea</taxon>
        <taxon>Dreissenidae</taxon>
        <taxon>Dreissena</taxon>
    </lineage>
</organism>
<evidence type="ECO:0000313" key="2">
    <source>
        <dbReference type="Proteomes" id="UP000828390"/>
    </source>
</evidence>
<protein>
    <submittedName>
        <fullName evidence="1">Uncharacterized protein</fullName>
    </submittedName>
</protein>
<dbReference type="EMBL" id="JAIWYP010000005">
    <property type="protein sequence ID" value="KAH3826838.1"/>
    <property type="molecule type" value="Genomic_DNA"/>
</dbReference>
<evidence type="ECO:0000313" key="1">
    <source>
        <dbReference type="EMBL" id="KAH3826838.1"/>
    </source>
</evidence>
<name>A0A9D4H1G1_DREPO</name>
<reference evidence="1" key="2">
    <citation type="submission" date="2020-11" db="EMBL/GenBank/DDBJ databases">
        <authorList>
            <person name="McCartney M.A."/>
            <person name="Auch B."/>
            <person name="Kono T."/>
            <person name="Mallez S."/>
            <person name="Becker A."/>
            <person name="Gohl D.M."/>
            <person name="Silverstein K.A.T."/>
            <person name="Koren S."/>
            <person name="Bechman K.B."/>
            <person name="Herman A."/>
            <person name="Abrahante J.E."/>
            <person name="Garbe J."/>
        </authorList>
    </citation>
    <scope>NUCLEOTIDE SEQUENCE</scope>
    <source>
        <strain evidence="1">Duluth1</strain>
        <tissue evidence="1">Whole animal</tissue>
    </source>
</reference>
<comment type="caution">
    <text evidence="1">The sequence shown here is derived from an EMBL/GenBank/DDBJ whole genome shotgun (WGS) entry which is preliminary data.</text>
</comment>
<reference evidence="1" key="1">
    <citation type="journal article" date="2019" name="bioRxiv">
        <title>The Genome of the Zebra Mussel, Dreissena polymorpha: A Resource for Invasive Species Research.</title>
        <authorList>
            <person name="McCartney M.A."/>
            <person name="Auch B."/>
            <person name="Kono T."/>
            <person name="Mallez S."/>
            <person name="Zhang Y."/>
            <person name="Obille A."/>
            <person name="Becker A."/>
            <person name="Abrahante J.E."/>
            <person name="Garbe J."/>
            <person name="Badalamenti J.P."/>
            <person name="Herman A."/>
            <person name="Mangelson H."/>
            <person name="Liachko I."/>
            <person name="Sullivan S."/>
            <person name="Sone E.D."/>
            <person name="Koren S."/>
            <person name="Silverstein K.A.T."/>
            <person name="Beckman K.B."/>
            <person name="Gohl D.M."/>
        </authorList>
    </citation>
    <scope>NUCLEOTIDE SEQUENCE</scope>
    <source>
        <strain evidence="1">Duluth1</strain>
        <tissue evidence="1">Whole animal</tissue>
    </source>
</reference>
<proteinExistence type="predicted"/>
<accession>A0A9D4H1G1</accession>